<gene>
    <name evidence="3" type="ORF">ABT211_10715</name>
</gene>
<feature type="region of interest" description="Disordered" evidence="1">
    <location>
        <begin position="78"/>
        <end position="115"/>
    </location>
</feature>
<feature type="region of interest" description="Disordered" evidence="1">
    <location>
        <begin position="231"/>
        <end position="281"/>
    </location>
</feature>
<name>A0ABV1TCJ2_9ACTN</name>
<evidence type="ECO:0000313" key="4">
    <source>
        <dbReference type="Proteomes" id="UP001490365"/>
    </source>
</evidence>
<dbReference type="EMBL" id="JBEOZM010000003">
    <property type="protein sequence ID" value="MER6267758.1"/>
    <property type="molecule type" value="Genomic_DNA"/>
</dbReference>
<comment type="caution">
    <text evidence="3">The sequence shown here is derived from an EMBL/GenBank/DDBJ whole genome shotgun (WGS) entry which is preliminary data.</text>
</comment>
<evidence type="ECO:0000256" key="2">
    <source>
        <dbReference type="SAM" id="Phobius"/>
    </source>
</evidence>
<feature type="transmembrane region" description="Helical" evidence="2">
    <location>
        <begin position="116"/>
        <end position="134"/>
    </location>
</feature>
<keyword evidence="4" id="KW-1185">Reference proteome</keyword>
<feature type="compositionally biased region" description="Basic residues" evidence="1">
    <location>
        <begin position="100"/>
        <end position="114"/>
    </location>
</feature>
<organism evidence="3 4">
    <name type="scientific">Streptomyces sp. 900105755</name>
    <dbReference type="NCBI Taxonomy" id="3154389"/>
    <lineage>
        <taxon>Bacteria</taxon>
        <taxon>Bacillati</taxon>
        <taxon>Actinomycetota</taxon>
        <taxon>Actinomycetes</taxon>
        <taxon>Kitasatosporales</taxon>
        <taxon>Streptomycetaceae</taxon>
        <taxon>Streptomyces</taxon>
    </lineage>
</organism>
<protein>
    <submittedName>
        <fullName evidence="3">Uncharacterized protein</fullName>
    </submittedName>
</protein>
<dbReference type="RefSeq" id="WP_351956383.1">
    <property type="nucleotide sequence ID" value="NZ_JBEOZM010000003.1"/>
</dbReference>
<feature type="compositionally biased region" description="Polar residues" evidence="1">
    <location>
        <begin position="182"/>
        <end position="197"/>
    </location>
</feature>
<keyword evidence="2" id="KW-1133">Transmembrane helix</keyword>
<evidence type="ECO:0000256" key="1">
    <source>
        <dbReference type="SAM" id="MobiDB-lite"/>
    </source>
</evidence>
<keyword evidence="2" id="KW-0472">Membrane</keyword>
<proteinExistence type="predicted"/>
<feature type="region of interest" description="Disordered" evidence="1">
    <location>
        <begin position="132"/>
        <end position="215"/>
    </location>
</feature>
<sequence length="292" mass="28814">MDYCSSCRRHLNGALACPGCGAYAPDIAARAVPAPAPAHAAAWQAAPAANTWSDHTAWSDDTALSGTDAYAEEAAEDLHHGPEGPYDGPDAAPPAPQGRAARRRQRVRWKKNQRRAVVATAVALVGGGLTVASMDRQGGDRAQAATAPDNRPMGLADEAATDTGQAASAPTGRHRAPDATPSAHTTTANAPREQSTGVPRATATPGQDAGSTAASAAAQPYSAAAVSGTTTGTAAAPTATPTATTTTSADTGTGTGTSTSTSTGTSASSAGPAPTASPTSPSHLCLLVICLG</sequence>
<keyword evidence="2" id="KW-0812">Transmembrane</keyword>
<dbReference type="Proteomes" id="UP001490365">
    <property type="component" value="Unassembled WGS sequence"/>
</dbReference>
<accession>A0ABV1TCJ2</accession>
<reference evidence="3 4" key="1">
    <citation type="submission" date="2024-06" db="EMBL/GenBank/DDBJ databases">
        <title>The Natural Products Discovery Center: Release of the First 8490 Sequenced Strains for Exploring Actinobacteria Biosynthetic Diversity.</title>
        <authorList>
            <person name="Kalkreuter E."/>
            <person name="Kautsar S.A."/>
            <person name="Yang D."/>
            <person name="Bader C.D."/>
            <person name="Teijaro C.N."/>
            <person name="Fluegel L."/>
            <person name="Davis C.M."/>
            <person name="Simpson J.R."/>
            <person name="Lauterbach L."/>
            <person name="Steele A.D."/>
            <person name="Gui C."/>
            <person name="Meng S."/>
            <person name="Li G."/>
            <person name="Viehrig K."/>
            <person name="Ye F."/>
            <person name="Su P."/>
            <person name="Kiefer A.F."/>
            <person name="Nichols A."/>
            <person name="Cepeda A.J."/>
            <person name="Yan W."/>
            <person name="Fan B."/>
            <person name="Jiang Y."/>
            <person name="Adhikari A."/>
            <person name="Zheng C.-J."/>
            <person name="Schuster L."/>
            <person name="Cowan T.M."/>
            <person name="Smanski M.J."/>
            <person name="Chevrette M.G."/>
            <person name="De Carvalho L.P.S."/>
            <person name="Shen B."/>
        </authorList>
    </citation>
    <scope>NUCLEOTIDE SEQUENCE [LARGE SCALE GENOMIC DNA]</scope>
    <source>
        <strain evidence="3 4">NPDC001694</strain>
    </source>
</reference>
<evidence type="ECO:0000313" key="3">
    <source>
        <dbReference type="EMBL" id="MER6267758.1"/>
    </source>
</evidence>